<keyword evidence="2" id="KW-1185">Reference proteome</keyword>
<protein>
    <submittedName>
        <fullName evidence="1">Uncharacterized protein</fullName>
    </submittedName>
</protein>
<dbReference type="GeneID" id="303304385"/>
<organism evidence="1 2">
    <name type="scientific">Glutamicibacter ardleyensis</name>
    <dbReference type="NCBI Taxonomy" id="225894"/>
    <lineage>
        <taxon>Bacteria</taxon>
        <taxon>Bacillati</taxon>
        <taxon>Actinomycetota</taxon>
        <taxon>Actinomycetes</taxon>
        <taxon>Micrococcales</taxon>
        <taxon>Micrococcaceae</taxon>
        <taxon>Glutamicibacter</taxon>
    </lineage>
</organism>
<name>A0ABQ2DKJ4_9MICC</name>
<dbReference type="EMBL" id="BMKX01000004">
    <property type="protein sequence ID" value="GGJ61442.1"/>
    <property type="molecule type" value="Genomic_DNA"/>
</dbReference>
<gene>
    <name evidence="1" type="ORF">GCM10007173_20270</name>
</gene>
<comment type="caution">
    <text evidence="1">The sequence shown here is derived from an EMBL/GenBank/DDBJ whole genome shotgun (WGS) entry which is preliminary data.</text>
</comment>
<evidence type="ECO:0000313" key="2">
    <source>
        <dbReference type="Proteomes" id="UP000606115"/>
    </source>
</evidence>
<accession>A0ABQ2DKJ4</accession>
<proteinExistence type="predicted"/>
<reference evidence="2" key="1">
    <citation type="journal article" date="2019" name="Int. J. Syst. Evol. Microbiol.">
        <title>The Global Catalogue of Microorganisms (GCM) 10K type strain sequencing project: providing services to taxonomists for standard genome sequencing and annotation.</title>
        <authorList>
            <consortium name="The Broad Institute Genomics Platform"/>
            <consortium name="The Broad Institute Genome Sequencing Center for Infectious Disease"/>
            <person name="Wu L."/>
            <person name="Ma J."/>
        </authorList>
    </citation>
    <scope>NUCLEOTIDE SEQUENCE [LARGE SCALE GENOMIC DNA]</scope>
    <source>
        <strain evidence="2">CGMCC 1.3685</strain>
    </source>
</reference>
<dbReference type="RefSeq" id="WP_096254986.1">
    <property type="nucleotide sequence ID" value="NZ_BMKX01000004.1"/>
</dbReference>
<evidence type="ECO:0000313" key="1">
    <source>
        <dbReference type="EMBL" id="GGJ61442.1"/>
    </source>
</evidence>
<sequence>MPNQILHLSLTKDQLADLVNALEDYRDDFRTKAADATRGFGLDKAYWDSRVAEVQLVLELVSVSGRLNRH</sequence>
<dbReference type="Proteomes" id="UP000606115">
    <property type="component" value="Unassembled WGS sequence"/>
</dbReference>